<proteinExistence type="predicted"/>
<dbReference type="RefSeq" id="WP_183827446.1">
    <property type="nucleotide sequence ID" value="NZ_JACHEU010000001.1"/>
</dbReference>
<reference evidence="1 2" key="1">
    <citation type="submission" date="2020-08" db="EMBL/GenBank/DDBJ databases">
        <title>Genomic Encyclopedia of Type Strains, Phase IV (KMG-IV): sequencing the most valuable type-strain genomes for metagenomic binning, comparative biology and taxonomic classification.</title>
        <authorList>
            <person name="Goeker M."/>
        </authorList>
    </citation>
    <scope>NUCLEOTIDE SEQUENCE [LARGE SCALE GENOMIC DNA]</scope>
    <source>
        <strain evidence="1 2">DSM 11099</strain>
    </source>
</reference>
<dbReference type="Proteomes" id="UP000533306">
    <property type="component" value="Unassembled WGS sequence"/>
</dbReference>
<keyword evidence="2" id="KW-1185">Reference proteome</keyword>
<comment type="caution">
    <text evidence="1">The sequence shown here is derived from an EMBL/GenBank/DDBJ whole genome shotgun (WGS) entry which is preliminary data.</text>
</comment>
<gene>
    <name evidence="1" type="ORF">HNR59_001249</name>
</gene>
<name>A0A7W9S0Y7_9HYPH</name>
<evidence type="ECO:0000313" key="2">
    <source>
        <dbReference type="Proteomes" id="UP000533306"/>
    </source>
</evidence>
<dbReference type="EMBL" id="JACHEU010000001">
    <property type="protein sequence ID" value="MBB6011904.1"/>
    <property type="molecule type" value="Genomic_DNA"/>
</dbReference>
<sequence>MIFPPLTSIRTHDGTVLARDPATGIVASGRTLDEAVAELRRLLSMKEAA</sequence>
<evidence type="ECO:0000313" key="1">
    <source>
        <dbReference type="EMBL" id="MBB6011904.1"/>
    </source>
</evidence>
<organism evidence="1 2">
    <name type="scientific">Aquamicrobium lusatiense</name>
    <dbReference type="NCBI Taxonomy" id="89772"/>
    <lineage>
        <taxon>Bacteria</taxon>
        <taxon>Pseudomonadati</taxon>
        <taxon>Pseudomonadota</taxon>
        <taxon>Alphaproteobacteria</taxon>
        <taxon>Hyphomicrobiales</taxon>
        <taxon>Phyllobacteriaceae</taxon>
        <taxon>Aquamicrobium</taxon>
    </lineage>
</organism>
<protein>
    <submittedName>
        <fullName evidence="1">Uncharacterized protein</fullName>
    </submittedName>
</protein>
<accession>A0A7W9S0Y7</accession>
<dbReference type="AlphaFoldDB" id="A0A7W9S0Y7"/>